<dbReference type="PANTHER" id="PTHR22792">
    <property type="entry name" value="LUPUS LA PROTEIN-RELATED"/>
    <property type="match status" value="1"/>
</dbReference>
<protein>
    <recommendedName>
        <fullName evidence="5">HTH La-type RNA-binding domain-containing protein</fullName>
    </recommendedName>
</protein>
<evidence type="ECO:0000313" key="7">
    <source>
        <dbReference type="Proteomes" id="UP000823399"/>
    </source>
</evidence>
<dbReference type="InterPro" id="IPR006630">
    <property type="entry name" value="La_HTH"/>
</dbReference>
<reference evidence="6" key="1">
    <citation type="journal article" date="2020" name="New Phytol.">
        <title>Comparative genomics reveals dynamic genome evolution in host specialist ectomycorrhizal fungi.</title>
        <authorList>
            <person name="Lofgren L.A."/>
            <person name="Nguyen N.H."/>
            <person name="Vilgalys R."/>
            <person name="Ruytinx J."/>
            <person name="Liao H.L."/>
            <person name="Branco S."/>
            <person name="Kuo A."/>
            <person name="LaButti K."/>
            <person name="Lipzen A."/>
            <person name="Andreopoulos W."/>
            <person name="Pangilinan J."/>
            <person name="Riley R."/>
            <person name="Hundley H."/>
            <person name="Na H."/>
            <person name="Barry K."/>
            <person name="Grigoriev I.V."/>
            <person name="Stajich J.E."/>
            <person name="Kennedy P.G."/>
        </authorList>
    </citation>
    <scope>NUCLEOTIDE SEQUENCE</scope>
    <source>
        <strain evidence="6">FC423</strain>
    </source>
</reference>
<dbReference type="CDD" id="cd07323">
    <property type="entry name" value="LAM"/>
    <property type="match status" value="1"/>
</dbReference>
<feature type="domain" description="HTH La-type RNA-binding" evidence="5">
    <location>
        <begin position="928"/>
        <end position="1019"/>
    </location>
</feature>
<feature type="compositionally biased region" description="Low complexity" evidence="4">
    <location>
        <begin position="38"/>
        <end position="63"/>
    </location>
</feature>
<feature type="compositionally biased region" description="Low complexity" evidence="4">
    <location>
        <begin position="172"/>
        <end position="194"/>
    </location>
</feature>
<name>A0A9P7EZN3_9AGAM</name>
<feature type="compositionally biased region" description="Polar residues" evidence="4">
    <location>
        <begin position="286"/>
        <end position="312"/>
    </location>
</feature>
<dbReference type="PANTHER" id="PTHR22792:SF132">
    <property type="entry name" value="LA-RELATED PROTEIN 1"/>
    <property type="match status" value="1"/>
</dbReference>
<dbReference type="InterPro" id="IPR045180">
    <property type="entry name" value="La_dom_prot"/>
</dbReference>
<feature type="compositionally biased region" description="Low complexity" evidence="4">
    <location>
        <begin position="320"/>
        <end position="331"/>
    </location>
</feature>
<gene>
    <name evidence="6" type="ORF">F5147DRAFT_640776</name>
</gene>
<comment type="caution">
    <text evidence="6">The sequence shown here is derived from an EMBL/GenBank/DDBJ whole genome shotgun (WGS) entry which is preliminary data.</text>
</comment>
<feature type="compositionally biased region" description="Polar residues" evidence="4">
    <location>
        <begin position="100"/>
        <end position="111"/>
    </location>
</feature>
<feature type="compositionally biased region" description="Polar residues" evidence="4">
    <location>
        <begin position="69"/>
        <end position="78"/>
    </location>
</feature>
<dbReference type="GeneID" id="64695297"/>
<dbReference type="PROSITE" id="PS50961">
    <property type="entry name" value="HTH_LA"/>
    <property type="match status" value="1"/>
</dbReference>
<dbReference type="InterPro" id="IPR036390">
    <property type="entry name" value="WH_DNA-bd_sf"/>
</dbReference>
<feature type="region of interest" description="Disordered" evidence="4">
    <location>
        <begin position="579"/>
        <end position="614"/>
    </location>
</feature>
<feature type="compositionally biased region" description="Polar residues" evidence="4">
    <location>
        <begin position="714"/>
        <end position="725"/>
    </location>
</feature>
<dbReference type="Gene3D" id="1.10.10.10">
    <property type="entry name" value="Winged helix-like DNA-binding domain superfamily/Winged helix DNA-binding domain"/>
    <property type="match status" value="1"/>
</dbReference>
<dbReference type="RefSeq" id="XP_041289097.1">
    <property type="nucleotide sequence ID" value="XM_041433038.1"/>
</dbReference>
<feature type="coiled-coil region" evidence="3">
    <location>
        <begin position="762"/>
        <end position="789"/>
    </location>
</feature>
<dbReference type="SMART" id="SM00715">
    <property type="entry name" value="LA"/>
    <property type="match status" value="1"/>
</dbReference>
<accession>A0A9P7EZN3</accession>
<proteinExistence type="predicted"/>
<dbReference type="AlphaFoldDB" id="A0A9P7EZN3"/>
<evidence type="ECO:0000256" key="4">
    <source>
        <dbReference type="SAM" id="MobiDB-lite"/>
    </source>
</evidence>
<evidence type="ECO:0000256" key="1">
    <source>
        <dbReference type="ARBA" id="ARBA00022884"/>
    </source>
</evidence>
<organism evidence="6 7">
    <name type="scientific">Suillus discolor</name>
    <dbReference type="NCBI Taxonomy" id="1912936"/>
    <lineage>
        <taxon>Eukaryota</taxon>
        <taxon>Fungi</taxon>
        <taxon>Dikarya</taxon>
        <taxon>Basidiomycota</taxon>
        <taxon>Agaricomycotina</taxon>
        <taxon>Agaricomycetes</taxon>
        <taxon>Agaricomycetidae</taxon>
        <taxon>Boletales</taxon>
        <taxon>Suillineae</taxon>
        <taxon>Suillaceae</taxon>
        <taxon>Suillus</taxon>
    </lineage>
</organism>
<dbReference type="SUPFAM" id="SSF46785">
    <property type="entry name" value="Winged helix' DNA-binding domain"/>
    <property type="match status" value="1"/>
</dbReference>
<feature type="region of interest" description="Disordered" evidence="4">
    <location>
        <begin position="165"/>
        <end position="220"/>
    </location>
</feature>
<dbReference type="OrthoDB" id="340227at2759"/>
<sequence>MVSSAPAPLIKPPVSYAESVKKTPRSPNAVRNPLGDFPTVSGASGVSSSSSSSPPSNATSQSPKLLSSVEATSGSQAGVSDFPELPTEISSQHTVKDHNGPTNHVHSNATNVTKAAPTVNVWTERLKEQMAHAHLHVHQPQRQPRTIVTSSVGAPLVPPRLRPIVMGTSPHPVDVPNSVSSTSTSRSSPSQTISLDGDDDDHDPFIVRMPSHLSRHSSSKSIHLVNDTDVSNWQEAAKSPSVDLGGNDGGDKSRRSENHAGAHNSSNSADLSRKNSIDSTRHQSDSRPPSAQMSRLNSRNVFEGNSTGSHSVPYSRVESRAGSSSSSPRLSIRGKRLPDDDFTVVYDLRHEAPKVPYNPPRMSSRVPERTAYHHHTFSHPPDIASHYFRPPPIPPTIDAPLHSARLSPLLSGIRHPYYANPVSGHTSPTYAGSRPPSGAGTPPYPVYPPYTATCGYCHSRIPWDGFVPPIHPRPVPGFSTPLLQDEYIVPPLMHLSFFNPPFPGTTEPLPKTRLAQSERSCESSHGSHLPPVIISRNMVFGSIDATHDHVHQTPDEKEAARKEGEKSIGRMAEHFSGFYIGITPGEPVPPRQGNKKHPNKSLSKPPASPVAEATDNAKAIDDAPQEGCKTADEQPNTAVEEDVPAPSKKWVFGTTAFDRLNGASPLEDSQNTSSEHLPPPAEPAQPVAPLPDQHPPAATSVAQPSKNEKPVTPPSSKRQNGSSMMKSKDDSALSDVWEVKDYGYGFGDVSGTDNATDVIRRAKEVRERQRQLEWQREQAQIQLQKEQELQLEVQDIHTQHTWQEAYEGRELWDQVKEFGRGRPRRGSWAGSYGPHERGAYGGRRARGFGGRYQGRHAGRGGYHHQQRSSISSVTPPPQFNPLPLPMNGYVQIPSYTPPDYELYHPVPVPVTIPVNGAPPIPLQQSALPLPPDPTRSRLLNQLEYYLSAENMAQDFFLRQRMDDQGWIPISLIASFNRVKKLTTEVDLVHDVLSLSSLTEVKGEYVRMAREQWKQFVLPNAPRSIVCHPIGSEGIEPQDDQVAYAQVQDGEIEEEGDTFGEDDDDEDIVFVIGEEAEGSWAPERRPAASEST</sequence>
<feature type="region of interest" description="Disordered" evidence="4">
    <location>
        <begin position="235"/>
        <end position="335"/>
    </location>
</feature>
<dbReference type="InterPro" id="IPR036388">
    <property type="entry name" value="WH-like_DNA-bd_sf"/>
</dbReference>
<keyword evidence="1 2" id="KW-0694">RNA-binding</keyword>
<feature type="compositionally biased region" description="Pro residues" evidence="4">
    <location>
        <begin position="677"/>
        <end position="694"/>
    </location>
</feature>
<dbReference type="Proteomes" id="UP000823399">
    <property type="component" value="Unassembled WGS sequence"/>
</dbReference>
<evidence type="ECO:0000313" key="6">
    <source>
        <dbReference type="EMBL" id="KAG2098994.1"/>
    </source>
</evidence>
<dbReference type="GO" id="GO:0005737">
    <property type="term" value="C:cytoplasm"/>
    <property type="evidence" value="ECO:0007669"/>
    <property type="project" value="UniProtKB-ARBA"/>
</dbReference>
<feature type="region of interest" description="Disordered" evidence="4">
    <location>
        <begin position="626"/>
        <end position="732"/>
    </location>
</feature>
<feature type="region of interest" description="Disordered" evidence="4">
    <location>
        <begin position="1"/>
        <end position="111"/>
    </location>
</feature>
<keyword evidence="7" id="KW-1185">Reference proteome</keyword>
<evidence type="ECO:0000256" key="3">
    <source>
        <dbReference type="SAM" id="Coils"/>
    </source>
</evidence>
<dbReference type="EMBL" id="JABBWM010000059">
    <property type="protein sequence ID" value="KAG2098994.1"/>
    <property type="molecule type" value="Genomic_DNA"/>
</dbReference>
<evidence type="ECO:0000259" key="5">
    <source>
        <dbReference type="PROSITE" id="PS50961"/>
    </source>
</evidence>
<keyword evidence="3" id="KW-0175">Coiled coil</keyword>
<dbReference type="Pfam" id="PF05383">
    <property type="entry name" value="La"/>
    <property type="match status" value="1"/>
</dbReference>
<feature type="compositionally biased region" description="Basic and acidic residues" evidence="4">
    <location>
        <begin position="249"/>
        <end position="260"/>
    </location>
</feature>
<evidence type="ECO:0000256" key="2">
    <source>
        <dbReference type="PROSITE-ProRule" id="PRU00332"/>
    </source>
</evidence>
<dbReference type="GO" id="GO:0003723">
    <property type="term" value="F:RNA binding"/>
    <property type="evidence" value="ECO:0007669"/>
    <property type="project" value="UniProtKB-UniRule"/>
</dbReference>
<feature type="compositionally biased region" description="Basic and acidic residues" evidence="4">
    <location>
        <begin position="271"/>
        <end position="285"/>
    </location>
</feature>